<keyword evidence="1" id="KW-0472">Membrane</keyword>
<gene>
    <name evidence="2" type="primary">glyQS</name>
    <name evidence="2" type="ORF">DAT39_020726</name>
</gene>
<dbReference type="EMBL" id="QNUK01000793">
    <property type="protein sequence ID" value="KAF5889584.1"/>
    <property type="molecule type" value="Genomic_DNA"/>
</dbReference>
<accession>A0A8J4U2H0</accession>
<dbReference type="Proteomes" id="UP000727407">
    <property type="component" value="Unassembled WGS sequence"/>
</dbReference>
<dbReference type="AlphaFoldDB" id="A0A8J4U2H0"/>
<evidence type="ECO:0000313" key="2">
    <source>
        <dbReference type="EMBL" id="KAF5889584.1"/>
    </source>
</evidence>
<dbReference type="GO" id="GO:0016874">
    <property type="term" value="F:ligase activity"/>
    <property type="evidence" value="ECO:0007669"/>
    <property type="project" value="UniProtKB-KW"/>
</dbReference>
<proteinExistence type="predicted"/>
<evidence type="ECO:0000256" key="1">
    <source>
        <dbReference type="SAM" id="Phobius"/>
    </source>
</evidence>
<keyword evidence="2" id="KW-0436">Ligase</keyword>
<evidence type="ECO:0000313" key="3">
    <source>
        <dbReference type="Proteomes" id="UP000727407"/>
    </source>
</evidence>
<protein>
    <submittedName>
        <fullName evidence="2">Glycine--tRNA ligase</fullName>
    </submittedName>
</protein>
<organism evidence="2 3">
    <name type="scientific">Clarias magur</name>
    <name type="common">Asian catfish</name>
    <name type="synonym">Macropteronotus magur</name>
    <dbReference type="NCBI Taxonomy" id="1594786"/>
    <lineage>
        <taxon>Eukaryota</taxon>
        <taxon>Metazoa</taxon>
        <taxon>Chordata</taxon>
        <taxon>Craniata</taxon>
        <taxon>Vertebrata</taxon>
        <taxon>Euteleostomi</taxon>
        <taxon>Actinopterygii</taxon>
        <taxon>Neopterygii</taxon>
        <taxon>Teleostei</taxon>
        <taxon>Ostariophysi</taxon>
        <taxon>Siluriformes</taxon>
        <taxon>Clariidae</taxon>
        <taxon>Clarias</taxon>
    </lineage>
</organism>
<keyword evidence="1" id="KW-0812">Transmembrane</keyword>
<feature type="transmembrane region" description="Helical" evidence="1">
    <location>
        <begin position="73"/>
        <end position="97"/>
    </location>
</feature>
<keyword evidence="1" id="KW-1133">Transmembrane helix</keyword>
<keyword evidence="3" id="KW-1185">Reference proteome</keyword>
<sequence length="109" mass="12376">MSYNSTPQQQQRFCDALCLVGTLHGNVRPYSEIFKTDGSVHRRSEGFKATLPRLGLNPSSEMDSMLITKIDSLVSLMLTHLISWDPPLGFLFLFFMLQLRPQVLSIVFV</sequence>
<name>A0A8J4U2H0_CLAMG</name>
<reference evidence="2" key="1">
    <citation type="submission" date="2020-07" db="EMBL/GenBank/DDBJ databases">
        <title>Clarias magur genome sequencing, assembly and annotation.</title>
        <authorList>
            <person name="Kushwaha B."/>
            <person name="Kumar R."/>
            <person name="Das P."/>
            <person name="Joshi C.G."/>
            <person name="Kumar D."/>
            <person name="Nagpure N.S."/>
            <person name="Pandey M."/>
            <person name="Agarwal S."/>
            <person name="Srivastava S."/>
            <person name="Singh M."/>
            <person name="Sahoo L."/>
            <person name="Jayasankar P."/>
            <person name="Meher P.K."/>
            <person name="Koringa P.G."/>
            <person name="Iquebal M.A."/>
            <person name="Das S.P."/>
            <person name="Bit A."/>
            <person name="Patnaik S."/>
            <person name="Patel N."/>
            <person name="Shah T.M."/>
            <person name="Hinsu A."/>
            <person name="Jena J.K."/>
        </authorList>
    </citation>
    <scope>NUCLEOTIDE SEQUENCE</scope>
    <source>
        <strain evidence="2">CIFAMagur01</strain>
        <tissue evidence="2">Testis</tissue>
    </source>
</reference>
<comment type="caution">
    <text evidence="2">The sequence shown here is derived from an EMBL/GenBank/DDBJ whole genome shotgun (WGS) entry which is preliminary data.</text>
</comment>